<proteinExistence type="predicted"/>
<evidence type="ECO:0000313" key="2">
    <source>
        <dbReference type="Proteomes" id="UP000199065"/>
    </source>
</evidence>
<protein>
    <recommendedName>
        <fullName evidence="3">DUF4439 domain-containing protein</fullName>
    </recommendedName>
</protein>
<reference evidence="1 2" key="1">
    <citation type="submission" date="2016-10" db="EMBL/GenBank/DDBJ databases">
        <authorList>
            <person name="de Groot N.N."/>
        </authorList>
    </citation>
    <scope>NUCLEOTIDE SEQUENCE [LARGE SCALE GENOMIC DNA]</scope>
    <source>
        <strain>J11</strain>
        <strain evidence="2">PG 39</strain>
    </source>
</reference>
<name>A0A1I2REN5_9CORY</name>
<dbReference type="STRING" id="185761.SAMN05660282_00652"/>
<sequence>MITTIHWVTFPRQFRLHLALTTTFALGATSLGGCALLGPQPNAQLTRAEAVAHAAGQEDIANTLHEEVLRLCGHHADGRIPESCTYELEPAEGDVLDTLIKTVAKAPEESKDLVLTQALKLAKEQQVEVPALDPISNADVQDSAAELLQTEYGAIWALDYARAFMADQEHIDNLVKVHRKRAEQLAQALGDQAPAAEAGWLFSDTADAEQDPNAFISDIEALSYDHWVKAARYASTDAWRGYCIAVAANYELAT</sequence>
<dbReference type="AlphaFoldDB" id="A0A1I2REN5"/>
<accession>A0A1I2REN5</accession>
<gene>
    <name evidence="1" type="ORF">SAMN05660282_00652</name>
</gene>
<dbReference type="Proteomes" id="UP000199065">
    <property type="component" value="Unassembled WGS sequence"/>
</dbReference>
<dbReference type="InterPro" id="IPR009078">
    <property type="entry name" value="Ferritin-like_SF"/>
</dbReference>
<dbReference type="EMBL" id="FOPJ01000003">
    <property type="protein sequence ID" value="SFG36216.1"/>
    <property type="molecule type" value="Genomic_DNA"/>
</dbReference>
<dbReference type="SUPFAM" id="SSF47240">
    <property type="entry name" value="Ferritin-like"/>
    <property type="match status" value="1"/>
</dbReference>
<keyword evidence="2" id="KW-1185">Reference proteome</keyword>
<dbReference type="InterPro" id="IPR012347">
    <property type="entry name" value="Ferritin-like"/>
</dbReference>
<organism evidence="1 2">
    <name type="scientific">Corynebacterium spheniscorum</name>
    <dbReference type="NCBI Taxonomy" id="185761"/>
    <lineage>
        <taxon>Bacteria</taxon>
        <taxon>Bacillati</taxon>
        <taxon>Actinomycetota</taxon>
        <taxon>Actinomycetes</taxon>
        <taxon>Mycobacteriales</taxon>
        <taxon>Corynebacteriaceae</taxon>
        <taxon>Corynebacterium</taxon>
    </lineage>
</organism>
<evidence type="ECO:0000313" key="1">
    <source>
        <dbReference type="EMBL" id="SFG36216.1"/>
    </source>
</evidence>
<evidence type="ECO:0008006" key="3">
    <source>
        <dbReference type="Google" id="ProtNLM"/>
    </source>
</evidence>
<dbReference type="Gene3D" id="1.20.1260.10">
    <property type="match status" value="1"/>
</dbReference>